<organism evidence="8">
    <name type="scientific">Picea sitchensis</name>
    <name type="common">Sitka spruce</name>
    <name type="synonym">Pinus sitchensis</name>
    <dbReference type="NCBI Taxonomy" id="3332"/>
    <lineage>
        <taxon>Eukaryota</taxon>
        <taxon>Viridiplantae</taxon>
        <taxon>Streptophyta</taxon>
        <taxon>Embryophyta</taxon>
        <taxon>Tracheophyta</taxon>
        <taxon>Spermatophyta</taxon>
        <taxon>Pinopsida</taxon>
        <taxon>Pinidae</taxon>
        <taxon>Conifers I</taxon>
        <taxon>Pinales</taxon>
        <taxon>Pinaceae</taxon>
        <taxon>Picea</taxon>
    </lineage>
</organism>
<dbReference type="AlphaFoldDB" id="D5AE58"/>
<reference evidence="8" key="1">
    <citation type="submission" date="2010-04" db="EMBL/GenBank/DDBJ databases">
        <authorList>
            <person name="Reid K.E."/>
            <person name="Liao N."/>
            <person name="Chan S."/>
            <person name="Docking R."/>
            <person name="Taylor G."/>
            <person name="Moore R."/>
            <person name="Mayo M."/>
            <person name="Munro S."/>
            <person name="King J."/>
            <person name="Yanchuk A."/>
            <person name="Holt R."/>
            <person name="Jones S."/>
            <person name="Marra M."/>
            <person name="Ritland C.E."/>
            <person name="Ritland K."/>
            <person name="Bohlmann J."/>
        </authorList>
    </citation>
    <scope>NUCLEOTIDE SEQUENCE</scope>
    <source>
        <tissue evidence="8">Bud</tissue>
    </source>
</reference>
<feature type="domain" description="WRKY" evidence="7">
    <location>
        <begin position="203"/>
        <end position="265"/>
    </location>
</feature>
<keyword evidence="2" id="KW-0805">Transcription regulation</keyword>
<evidence type="ECO:0000259" key="7">
    <source>
        <dbReference type="PROSITE" id="PS50811"/>
    </source>
</evidence>
<dbReference type="SMART" id="SM00774">
    <property type="entry name" value="WRKY"/>
    <property type="match status" value="1"/>
</dbReference>
<keyword evidence="4" id="KW-0804">Transcription</keyword>
<evidence type="ECO:0000256" key="6">
    <source>
        <dbReference type="SAM" id="MobiDB-lite"/>
    </source>
</evidence>
<dbReference type="GO" id="GO:0005634">
    <property type="term" value="C:nucleus"/>
    <property type="evidence" value="ECO:0007669"/>
    <property type="project" value="UniProtKB-SubCell"/>
</dbReference>
<dbReference type="PANTHER" id="PTHR31221:SF17">
    <property type="entry name" value="WRKY TRANSCRIPTION FACTOR 13-RELATED"/>
    <property type="match status" value="1"/>
</dbReference>
<dbReference type="Gene3D" id="2.20.25.80">
    <property type="entry name" value="WRKY domain"/>
    <property type="match status" value="1"/>
</dbReference>
<dbReference type="Pfam" id="PF03106">
    <property type="entry name" value="WRKY"/>
    <property type="match status" value="1"/>
</dbReference>
<evidence type="ECO:0000256" key="3">
    <source>
        <dbReference type="ARBA" id="ARBA00023125"/>
    </source>
</evidence>
<comment type="subcellular location">
    <subcellularLocation>
        <location evidence="1">Nucleus</location>
    </subcellularLocation>
</comment>
<dbReference type="GO" id="GO:0003700">
    <property type="term" value="F:DNA-binding transcription factor activity"/>
    <property type="evidence" value="ECO:0007669"/>
    <property type="project" value="InterPro"/>
</dbReference>
<dbReference type="PROSITE" id="PS50811">
    <property type="entry name" value="WRKY"/>
    <property type="match status" value="1"/>
</dbReference>
<evidence type="ECO:0000256" key="1">
    <source>
        <dbReference type="ARBA" id="ARBA00004123"/>
    </source>
</evidence>
<dbReference type="PANTHER" id="PTHR31221">
    <property type="entry name" value="WRKY TRANSCRIPTION FACTOR PROTEIN 1-RELATED"/>
    <property type="match status" value="1"/>
</dbReference>
<dbReference type="OMA" id="EYNDSQR"/>
<keyword evidence="5" id="KW-0539">Nucleus</keyword>
<dbReference type="InterPro" id="IPR036576">
    <property type="entry name" value="WRKY_dom_sf"/>
</dbReference>
<sequence length="282" mass="32403">MPESYGQINPFVSAECMQGYFLTRPQHELVHSMHSFQETFHERNGVPEGELQPSNFASQSDNSDYCFLRPSQLKLSGNGEYPAFSNRVSQDQALLINSTEYNDSQRGLISSPLGHAADQVSFSCTDTISHMDYRTNLPEISLLRSTDDQSFDSSVQENAKRTEGLKNLSNLWWGASSSCDVKMKKVKVRRKLMEPRFCFQTMSDVDVLDDGYKWRKYGQKVVKNTHHPRSYYRCTQNNCRVKKRVERLADDPRMVITTYEGRHTHSPCSDTQSEQHDFLSSL</sequence>
<name>D5AE58_PICSI</name>
<keyword evidence="3" id="KW-0238">DNA-binding</keyword>
<dbReference type="FunFam" id="2.20.25.80:FF:000003">
    <property type="entry name" value="WRKY transcription factor 57"/>
    <property type="match status" value="1"/>
</dbReference>
<dbReference type="EMBL" id="BT124586">
    <property type="protein sequence ID" value="ADE77827.1"/>
    <property type="molecule type" value="mRNA"/>
</dbReference>
<evidence type="ECO:0000256" key="4">
    <source>
        <dbReference type="ARBA" id="ARBA00023163"/>
    </source>
</evidence>
<feature type="compositionally biased region" description="Basic and acidic residues" evidence="6">
    <location>
        <begin position="273"/>
        <end position="282"/>
    </location>
</feature>
<evidence type="ECO:0000256" key="5">
    <source>
        <dbReference type="ARBA" id="ARBA00023242"/>
    </source>
</evidence>
<evidence type="ECO:0000313" key="8">
    <source>
        <dbReference type="EMBL" id="ADE77827.1"/>
    </source>
</evidence>
<evidence type="ECO:0000256" key="2">
    <source>
        <dbReference type="ARBA" id="ARBA00023015"/>
    </source>
</evidence>
<protein>
    <recommendedName>
        <fullName evidence="7">WRKY domain-containing protein</fullName>
    </recommendedName>
</protein>
<dbReference type="InterPro" id="IPR003657">
    <property type="entry name" value="WRKY_dom"/>
</dbReference>
<dbReference type="GO" id="GO:0043565">
    <property type="term" value="F:sequence-specific DNA binding"/>
    <property type="evidence" value="ECO:0007669"/>
    <property type="project" value="InterPro"/>
</dbReference>
<proteinExistence type="evidence at transcript level"/>
<feature type="region of interest" description="Disordered" evidence="6">
    <location>
        <begin position="261"/>
        <end position="282"/>
    </location>
</feature>
<dbReference type="InterPro" id="IPR044810">
    <property type="entry name" value="WRKY_plant"/>
</dbReference>
<dbReference type="SUPFAM" id="SSF118290">
    <property type="entry name" value="WRKY DNA-binding domain"/>
    <property type="match status" value="1"/>
</dbReference>
<accession>D5AE58</accession>